<dbReference type="InterPro" id="IPR001202">
    <property type="entry name" value="WW_dom"/>
</dbReference>
<dbReference type="PANTHER" id="PTHR13482">
    <property type="entry name" value="MICRORNA PROCESSOR COMPLEX SUBUNIT DGCR8"/>
    <property type="match status" value="1"/>
</dbReference>
<dbReference type="PROSITE" id="PS50020">
    <property type="entry name" value="WW_DOMAIN_2"/>
    <property type="match status" value="1"/>
</dbReference>
<sequence>MNLVSRWKYVPERIEHDHFMNLPEGWTRITHNSGMPVYLHRKSRVVSLSKPYFIGTQGVRDHPIPVTGIPCLHQRRIMERDAALAAEAERQKKDENEAPEATLENEIKQKLIAPAVKIEVCGKARMLRERKLRGSIICACHFLSF</sequence>
<dbReference type="InterPro" id="IPR040375">
    <property type="entry name" value="DGCR8"/>
</dbReference>
<reference evidence="2 3" key="1">
    <citation type="submission" date="2018-11" db="EMBL/GenBank/DDBJ databases">
        <authorList>
            <consortium name="Pathogen Informatics"/>
        </authorList>
    </citation>
    <scope>NUCLEOTIDE SEQUENCE [LARGE SCALE GENOMIC DNA]</scope>
</reference>
<dbReference type="Proteomes" id="UP000271889">
    <property type="component" value="Unassembled WGS sequence"/>
</dbReference>
<protein>
    <recommendedName>
        <fullName evidence="1">WW domain-containing protein</fullName>
    </recommendedName>
</protein>
<evidence type="ECO:0000313" key="3">
    <source>
        <dbReference type="Proteomes" id="UP000271889"/>
    </source>
</evidence>
<dbReference type="GO" id="GO:0020037">
    <property type="term" value="F:heme binding"/>
    <property type="evidence" value="ECO:0007669"/>
    <property type="project" value="InterPro"/>
</dbReference>
<dbReference type="GO" id="GO:0031053">
    <property type="term" value="P:primary miRNA processing"/>
    <property type="evidence" value="ECO:0007669"/>
    <property type="project" value="InterPro"/>
</dbReference>
<dbReference type="GO" id="GO:0070878">
    <property type="term" value="F:primary miRNA binding"/>
    <property type="evidence" value="ECO:0007669"/>
    <property type="project" value="TreeGrafter"/>
</dbReference>
<name>A0A3P6QFK3_CYLGO</name>
<organism evidence="2 3">
    <name type="scientific">Cylicostephanus goldi</name>
    <name type="common">Nematode worm</name>
    <dbReference type="NCBI Taxonomy" id="71465"/>
    <lineage>
        <taxon>Eukaryota</taxon>
        <taxon>Metazoa</taxon>
        <taxon>Ecdysozoa</taxon>
        <taxon>Nematoda</taxon>
        <taxon>Chromadorea</taxon>
        <taxon>Rhabditida</taxon>
        <taxon>Rhabditina</taxon>
        <taxon>Rhabditomorpha</taxon>
        <taxon>Strongyloidea</taxon>
        <taxon>Strongylidae</taxon>
        <taxon>Cylicostephanus</taxon>
    </lineage>
</organism>
<dbReference type="GO" id="GO:0042802">
    <property type="term" value="F:identical protein binding"/>
    <property type="evidence" value="ECO:0007669"/>
    <property type="project" value="InterPro"/>
</dbReference>
<dbReference type="PANTHER" id="PTHR13482:SF3">
    <property type="entry name" value="MICROPROCESSOR COMPLEX SUBUNIT DGCR8"/>
    <property type="match status" value="1"/>
</dbReference>
<feature type="domain" description="WW" evidence="1">
    <location>
        <begin position="20"/>
        <end position="53"/>
    </location>
</feature>
<dbReference type="GO" id="GO:0070877">
    <property type="term" value="C:microprocessor complex"/>
    <property type="evidence" value="ECO:0007669"/>
    <property type="project" value="InterPro"/>
</dbReference>
<proteinExistence type="predicted"/>
<evidence type="ECO:0000259" key="1">
    <source>
        <dbReference type="PROSITE" id="PS50020"/>
    </source>
</evidence>
<dbReference type="Gene3D" id="2.20.70.10">
    <property type="match status" value="1"/>
</dbReference>
<dbReference type="OrthoDB" id="112668at2759"/>
<dbReference type="GO" id="GO:0003725">
    <property type="term" value="F:double-stranded RNA binding"/>
    <property type="evidence" value="ECO:0007669"/>
    <property type="project" value="TreeGrafter"/>
</dbReference>
<dbReference type="AlphaFoldDB" id="A0A3P6QFK3"/>
<evidence type="ECO:0000313" key="2">
    <source>
        <dbReference type="EMBL" id="VDK50146.1"/>
    </source>
</evidence>
<gene>
    <name evidence="2" type="ORF">CGOC_LOCUS1691</name>
</gene>
<accession>A0A3P6QFK3</accession>
<dbReference type="EMBL" id="UYRV01003338">
    <property type="protein sequence ID" value="VDK50146.1"/>
    <property type="molecule type" value="Genomic_DNA"/>
</dbReference>
<keyword evidence="3" id="KW-1185">Reference proteome</keyword>